<dbReference type="PANTHER" id="PTHR48105">
    <property type="entry name" value="THIOREDOXIN REDUCTASE 1-RELATED-RELATED"/>
    <property type="match status" value="1"/>
</dbReference>
<dbReference type="InterPro" id="IPR023753">
    <property type="entry name" value="FAD/NAD-binding_dom"/>
</dbReference>
<dbReference type="GO" id="GO:0016491">
    <property type="term" value="F:oxidoreductase activity"/>
    <property type="evidence" value="ECO:0007669"/>
    <property type="project" value="UniProtKB-KW"/>
</dbReference>
<dbReference type="SUPFAM" id="SSF51905">
    <property type="entry name" value="FAD/NAD(P)-binding domain"/>
    <property type="match status" value="1"/>
</dbReference>
<dbReference type="PRINTS" id="PR00368">
    <property type="entry name" value="FADPNR"/>
</dbReference>
<dbReference type="GO" id="GO:0097237">
    <property type="term" value="P:cellular response to toxic substance"/>
    <property type="evidence" value="ECO:0007669"/>
    <property type="project" value="UniProtKB-ARBA"/>
</dbReference>
<dbReference type="Pfam" id="PF07992">
    <property type="entry name" value="Pyr_redox_2"/>
    <property type="match status" value="1"/>
</dbReference>
<feature type="domain" description="FAD/NAD(P)-binding" evidence="4">
    <location>
        <begin position="5"/>
        <end position="127"/>
    </location>
</feature>
<evidence type="ECO:0000313" key="6">
    <source>
        <dbReference type="Proteomes" id="UP001295740"/>
    </source>
</evidence>
<accession>A0AAI8VB55</accession>
<evidence type="ECO:0000256" key="3">
    <source>
        <dbReference type="ARBA" id="ARBA00023002"/>
    </source>
</evidence>
<keyword evidence="3" id="KW-0560">Oxidoreductase</keyword>
<dbReference type="Gene3D" id="3.50.50.60">
    <property type="entry name" value="FAD/NAD(P)-binding domain"/>
    <property type="match status" value="2"/>
</dbReference>
<proteinExistence type="inferred from homology"/>
<dbReference type="Proteomes" id="UP001295740">
    <property type="component" value="Unassembled WGS sequence"/>
</dbReference>
<sequence length="319" mass="34121">MSLVDVFIIGGGPSGLSAALTLVRQKHSVLLFDTSECRAAPSYLLHGHSCSDYQSPADYLKHARGELEAYSSFILSSADITSLAQIDGGFQATDKTGTKYMGKKVILANGVVSVFPNIPGYVDCWGKGIFHNLFAQAYQEDTSKVHAGVLAVDWIAMPQFTFHISHLATQLANSVTIYTHGNEELAATLAPTLEGKPWKTDTRKIAKLALKSPGGTAVEITFEDGSTATEAFIGHSPMARVRGPFAEQLGLKLSQSGGEYEVFGPFNRTSVKGVFAAGDTVNMFKVWSNAVASGAQTASGVAVNLQEEKWNLPPIFPSE</sequence>
<dbReference type="InterPro" id="IPR050097">
    <property type="entry name" value="Ferredoxin-NADP_redctase_2"/>
</dbReference>
<keyword evidence="2" id="KW-0285">Flavoprotein</keyword>
<protein>
    <submittedName>
        <fullName evidence="5">Uu.00g118260.m01.CDS01</fullName>
    </submittedName>
</protein>
<dbReference type="EMBL" id="CAUWAG010000006">
    <property type="protein sequence ID" value="CAJ2504432.1"/>
    <property type="molecule type" value="Genomic_DNA"/>
</dbReference>
<evidence type="ECO:0000256" key="1">
    <source>
        <dbReference type="ARBA" id="ARBA00009333"/>
    </source>
</evidence>
<dbReference type="InterPro" id="IPR036188">
    <property type="entry name" value="FAD/NAD-bd_sf"/>
</dbReference>
<gene>
    <name evidence="5" type="ORF">KHLLAP_LOCUS4900</name>
</gene>
<comment type="caution">
    <text evidence="5">The sequence shown here is derived from an EMBL/GenBank/DDBJ whole genome shotgun (WGS) entry which is preliminary data.</text>
</comment>
<organism evidence="5 6">
    <name type="scientific">Anthostomella pinea</name>
    <dbReference type="NCBI Taxonomy" id="933095"/>
    <lineage>
        <taxon>Eukaryota</taxon>
        <taxon>Fungi</taxon>
        <taxon>Dikarya</taxon>
        <taxon>Ascomycota</taxon>
        <taxon>Pezizomycotina</taxon>
        <taxon>Sordariomycetes</taxon>
        <taxon>Xylariomycetidae</taxon>
        <taxon>Xylariales</taxon>
        <taxon>Xylariaceae</taxon>
        <taxon>Anthostomella</taxon>
    </lineage>
</organism>
<comment type="similarity">
    <text evidence="1">Belongs to the class-II pyridine nucleotide-disulfide oxidoreductase family.</text>
</comment>
<evidence type="ECO:0000259" key="4">
    <source>
        <dbReference type="Pfam" id="PF07992"/>
    </source>
</evidence>
<reference evidence="5" key="1">
    <citation type="submission" date="2023-10" db="EMBL/GenBank/DDBJ databases">
        <authorList>
            <person name="Hackl T."/>
        </authorList>
    </citation>
    <scope>NUCLEOTIDE SEQUENCE</scope>
</reference>
<dbReference type="AlphaFoldDB" id="A0AAI8VB55"/>
<keyword evidence="6" id="KW-1185">Reference proteome</keyword>
<evidence type="ECO:0000256" key="2">
    <source>
        <dbReference type="ARBA" id="ARBA00022630"/>
    </source>
</evidence>
<dbReference type="PRINTS" id="PR00469">
    <property type="entry name" value="PNDRDTASEII"/>
</dbReference>
<evidence type="ECO:0000313" key="5">
    <source>
        <dbReference type="EMBL" id="CAJ2504432.1"/>
    </source>
</evidence>
<name>A0AAI8VB55_9PEZI</name>